<proteinExistence type="predicted"/>
<dbReference type="PANTHER" id="PTHR42342:SF1">
    <property type="entry name" value="STATIONARY PHASE PROTEIN 5"/>
    <property type="match status" value="1"/>
</dbReference>
<feature type="compositionally biased region" description="Low complexity" evidence="1">
    <location>
        <begin position="504"/>
        <end position="515"/>
    </location>
</feature>
<dbReference type="AlphaFoldDB" id="A0A060TAF8"/>
<reference evidence="2" key="1">
    <citation type="submission" date="2014-02" db="EMBL/GenBank/DDBJ databases">
        <authorList>
            <person name="Genoscope - CEA"/>
        </authorList>
    </citation>
    <scope>NUCLEOTIDE SEQUENCE</scope>
    <source>
        <strain evidence="2">LS3</strain>
    </source>
</reference>
<sequence length="565" mass="62336">MCLPPPGPTRFLFGALKKAAILLALKHAITHHGSRVPVDAAKAREFHVQLCGQLSYDECFSREARKLWRKKWKAQRAEMRSQWKCEWRDQWREQWRQRCHSSSGVGGFGSRNGGQFDNFGPMLKAHLASKFGVWNSVRSQFRPMARAFSTSRFMGYRHCPVSRRMDRMRRLRMRLGFWQPNFAVATGLARRENNAASWNLIRGLVTRASAAASWRMSLDACHHESLSQRPIGLSVARKFAFSGRPGAINLSRFGTPRSGSSSIHSSGFGQVLSPVIAPVTARGYHSTATGTPSDHLDGAQLWAKLKEFAPSSAIEFAPEPVQDAAFVEFDLTPHLSVPSAGELNEEVLEVLERDFEAHVRELRAILRDIRQTGTFGELPVTVERANGALRIHFPNADVEKVQRLLADAGVTRGVVYDATMPHNPLTLSSSQHSQSALEYNSDVWGFNSTSDSYAHVSGISPNLISTGSAQTPDTPDTPDTPSHSRGSHFHEPLNSPNRPMSPESSSWPGFSGDSSALSPDYVMVSPSTESTDYDMSTPSLTNSESGSESLSRFSAASDALRALVR</sequence>
<dbReference type="GO" id="GO:0070628">
    <property type="term" value="F:proteasome binding"/>
    <property type="evidence" value="ECO:0007669"/>
    <property type="project" value="InterPro"/>
</dbReference>
<dbReference type="PANTHER" id="PTHR42342">
    <property type="entry name" value="STATIONARY PHASE PROTEIN 5"/>
    <property type="match status" value="1"/>
</dbReference>
<feature type="compositionally biased region" description="Low complexity" evidence="1">
    <location>
        <begin position="471"/>
        <end position="481"/>
    </location>
</feature>
<dbReference type="EMBL" id="HG937694">
    <property type="protein sequence ID" value="CDP37958.1"/>
    <property type="molecule type" value="Genomic_DNA"/>
</dbReference>
<name>A0A060TAF8_BLAAD</name>
<reference evidence="2" key="2">
    <citation type="submission" date="2014-06" db="EMBL/GenBank/DDBJ databases">
        <title>The complete genome of Blastobotrys (Arxula) adeninivorans LS3 - a yeast of biotechnological interest.</title>
        <authorList>
            <person name="Kunze G."/>
            <person name="Gaillardin C."/>
            <person name="Czernicka M."/>
            <person name="Durrens P."/>
            <person name="Martin T."/>
            <person name="Boer E."/>
            <person name="Gabaldon T."/>
            <person name="Cruz J."/>
            <person name="Talla E."/>
            <person name="Marck C."/>
            <person name="Goffeau A."/>
            <person name="Barbe V."/>
            <person name="Baret P."/>
            <person name="Baronian K."/>
            <person name="Beier S."/>
            <person name="Bleykasten C."/>
            <person name="Bode R."/>
            <person name="Casaregola S."/>
            <person name="Despons L."/>
            <person name="Fairhead C."/>
            <person name="Giersberg M."/>
            <person name="Gierski P."/>
            <person name="Hahnel U."/>
            <person name="Hartmann A."/>
            <person name="Jankowska D."/>
            <person name="Jubin C."/>
            <person name="Jung P."/>
            <person name="Lafontaine I."/>
            <person name="Leh-Louis V."/>
            <person name="Lemaire M."/>
            <person name="Marcet-Houben M."/>
            <person name="Mascher M."/>
            <person name="Morel G."/>
            <person name="Richard G.-F."/>
            <person name="Riechen J."/>
            <person name="Sacerdot C."/>
            <person name="Sarkar A."/>
            <person name="Savel G."/>
            <person name="Schacherer J."/>
            <person name="Sherman D."/>
            <person name="Straub M.-L."/>
            <person name="Stein N."/>
            <person name="Thierry A."/>
            <person name="Trautwein-Schult A."/>
            <person name="Westhof E."/>
            <person name="Worch S."/>
            <person name="Dujon B."/>
            <person name="Souciet J.-L."/>
            <person name="Wincker P."/>
            <person name="Scholz U."/>
            <person name="Neuveglise N."/>
        </authorList>
    </citation>
    <scope>NUCLEOTIDE SEQUENCE</scope>
    <source>
        <strain evidence="2">LS3</strain>
    </source>
</reference>
<accession>A0A060TAF8</accession>
<evidence type="ECO:0000313" key="2">
    <source>
        <dbReference type="EMBL" id="CDP37958.1"/>
    </source>
</evidence>
<dbReference type="GO" id="GO:0043248">
    <property type="term" value="P:proteasome assembly"/>
    <property type="evidence" value="ECO:0007669"/>
    <property type="project" value="TreeGrafter"/>
</dbReference>
<feature type="region of interest" description="Disordered" evidence="1">
    <location>
        <begin position="461"/>
        <end position="558"/>
    </location>
</feature>
<feature type="compositionally biased region" description="Polar residues" evidence="1">
    <location>
        <begin position="461"/>
        <end position="470"/>
    </location>
</feature>
<feature type="compositionally biased region" description="Low complexity" evidence="1">
    <location>
        <begin position="539"/>
        <end position="557"/>
    </location>
</feature>
<feature type="compositionally biased region" description="Polar residues" evidence="1">
    <location>
        <begin position="525"/>
        <end position="538"/>
    </location>
</feature>
<organism evidence="2">
    <name type="scientific">Blastobotrys adeninivorans</name>
    <name type="common">Yeast</name>
    <name type="synonym">Arxula adeninivorans</name>
    <dbReference type="NCBI Taxonomy" id="409370"/>
    <lineage>
        <taxon>Eukaryota</taxon>
        <taxon>Fungi</taxon>
        <taxon>Dikarya</taxon>
        <taxon>Ascomycota</taxon>
        <taxon>Saccharomycotina</taxon>
        <taxon>Dipodascomycetes</taxon>
        <taxon>Dipodascales</taxon>
        <taxon>Trichomonascaceae</taxon>
        <taxon>Blastobotrys</taxon>
    </lineage>
</organism>
<gene>
    <name evidence="2" type="ORF">GNLVRS02_ARAD1D23606g</name>
</gene>
<protein>
    <submittedName>
        <fullName evidence="2">ARAD1D23606p</fullName>
    </submittedName>
</protein>
<evidence type="ECO:0000256" key="1">
    <source>
        <dbReference type="SAM" id="MobiDB-lite"/>
    </source>
</evidence>
<dbReference type="InterPro" id="IPR038816">
    <property type="entry name" value="Stationary_phase_5"/>
</dbReference>